<evidence type="ECO:0008006" key="4">
    <source>
        <dbReference type="Google" id="ProtNLM"/>
    </source>
</evidence>
<protein>
    <recommendedName>
        <fullName evidence="4">Protein-tyrosine sulfotransferase</fullName>
    </recommendedName>
</protein>
<dbReference type="EMBL" id="CAUYUJ010007496">
    <property type="protein sequence ID" value="CAK0820968.1"/>
    <property type="molecule type" value="Genomic_DNA"/>
</dbReference>
<dbReference type="Proteomes" id="UP001189429">
    <property type="component" value="Unassembled WGS sequence"/>
</dbReference>
<reference evidence="2" key="1">
    <citation type="submission" date="2023-10" db="EMBL/GenBank/DDBJ databases">
        <authorList>
            <person name="Chen Y."/>
            <person name="Shah S."/>
            <person name="Dougan E. K."/>
            <person name="Thang M."/>
            <person name="Chan C."/>
        </authorList>
    </citation>
    <scope>NUCLEOTIDE SEQUENCE [LARGE SCALE GENOMIC DNA]</scope>
</reference>
<accession>A0ABN9RVB9</accession>
<proteinExistence type="predicted"/>
<sequence length="197" mass="22346">QAGSKNRALCALQKFVKTLIGQFDEQTTKVIGFKEIRHLNRKQLSFFKKVFPGAKIILNTRKNLHTQHQSQFQMDIPLEELSNWTKELELFQADNPQDTFLLHLEEYNAKTYNRILDFLQVQGCYFAFVAHANHGWHWNDDQAHAQRALKGSCVIDPWKKEGCTDTAEPMSLSQDLGQNSSGALSLSQDVGSLGPAV</sequence>
<keyword evidence="3" id="KW-1185">Reference proteome</keyword>
<organism evidence="2 3">
    <name type="scientific">Prorocentrum cordatum</name>
    <dbReference type="NCBI Taxonomy" id="2364126"/>
    <lineage>
        <taxon>Eukaryota</taxon>
        <taxon>Sar</taxon>
        <taxon>Alveolata</taxon>
        <taxon>Dinophyceae</taxon>
        <taxon>Prorocentrales</taxon>
        <taxon>Prorocentraceae</taxon>
        <taxon>Prorocentrum</taxon>
    </lineage>
</organism>
<evidence type="ECO:0000256" key="1">
    <source>
        <dbReference type="SAM" id="MobiDB-lite"/>
    </source>
</evidence>
<feature type="region of interest" description="Disordered" evidence="1">
    <location>
        <begin position="166"/>
        <end position="197"/>
    </location>
</feature>
<dbReference type="Gene3D" id="3.40.50.300">
    <property type="entry name" value="P-loop containing nucleotide triphosphate hydrolases"/>
    <property type="match status" value="1"/>
</dbReference>
<evidence type="ECO:0000313" key="3">
    <source>
        <dbReference type="Proteomes" id="UP001189429"/>
    </source>
</evidence>
<name>A0ABN9RVB9_9DINO</name>
<feature type="compositionally biased region" description="Polar residues" evidence="1">
    <location>
        <begin position="171"/>
        <end position="190"/>
    </location>
</feature>
<comment type="caution">
    <text evidence="2">The sequence shown here is derived from an EMBL/GenBank/DDBJ whole genome shotgun (WGS) entry which is preliminary data.</text>
</comment>
<gene>
    <name evidence="2" type="ORF">PCOR1329_LOCUS22434</name>
</gene>
<dbReference type="InterPro" id="IPR027417">
    <property type="entry name" value="P-loop_NTPase"/>
</dbReference>
<evidence type="ECO:0000313" key="2">
    <source>
        <dbReference type="EMBL" id="CAK0820968.1"/>
    </source>
</evidence>
<feature type="non-terminal residue" evidence="2">
    <location>
        <position position="1"/>
    </location>
</feature>